<dbReference type="KEGG" id="hro:HELRODRAFT_92382"/>
<dbReference type="CDD" id="cd00054">
    <property type="entry name" value="EGF_CA"/>
    <property type="match status" value="1"/>
</dbReference>
<reference evidence="9" key="1">
    <citation type="submission" date="2012-12" db="EMBL/GenBank/DDBJ databases">
        <authorList>
            <person name="Hellsten U."/>
            <person name="Grimwood J."/>
            <person name="Chapman J.A."/>
            <person name="Shapiro H."/>
            <person name="Aerts A."/>
            <person name="Otillar R.P."/>
            <person name="Terry A.Y."/>
            <person name="Boore J.L."/>
            <person name="Simakov O."/>
            <person name="Marletaz F."/>
            <person name="Cho S.-J."/>
            <person name="Edsinger-Gonzales E."/>
            <person name="Havlak P."/>
            <person name="Kuo D.-H."/>
            <person name="Larsson T."/>
            <person name="Lv J."/>
            <person name="Arendt D."/>
            <person name="Savage R."/>
            <person name="Osoegawa K."/>
            <person name="de Jong P."/>
            <person name="Lindberg D.R."/>
            <person name="Seaver E.C."/>
            <person name="Weisblat D.A."/>
            <person name="Putnam N.H."/>
            <person name="Grigoriev I.V."/>
            <person name="Rokhsar D.S."/>
        </authorList>
    </citation>
    <scope>NUCLEOTIDE SEQUENCE</scope>
</reference>
<sequence length="61" mass="6639">ADVDECLTDENNCTKNASTCNNTLGSFECLCRPGYQRISTFVCAQVTQPLPSSNGICSVYR</sequence>
<comment type="caution">
    <text evidence="5">Lacks conserved residue(s) required for the propagation of feature annotation.</text>
</comment>
<evidence type="ECO:0000313" key="7">
    <source>
        <dbReference type="EMBL" id="ESO07451.1"/>
    </source>
</evidence>
<dbReference type="Gene3D" id="2.10.25.10">
    <property type="entry name" value="Laminin"/>
    <property type="match status" value="1"/>
</dbReference>
<dbReference type="Pfam" id="PF07645">
    <property type="entry name" value="EGF_CA"/>
    <property type="match status" value="1"/>
</dbReference>
<reference evidence="7 9" key="2">
    <citation type="journal article" date="2013" name="Nature">
        <title>Insights into bilaterian evolution from three spiralian genomes.</title>
        <authorList>
            <person name="Simakov O."/>
            <person name="Marletaz F."/>
            <person name="Cho S.J."/>
            <person name="Edsinger-Gonzales E."/>
            <person name="Havlak P."/>
            <person name="Hellsten U."/>
            <person name="Kuo D.H."/>
            <person name="Larsson T."/>
            <person name="Lv J."/>
            <person name="Arendt D."/>
            <person name="Savage R."/>
            <person name="Osoegawa K."/>
            <person name="de Jong P."/>
            <person name="Grimwood J."/>
            <person name="Chapman J.A."/>
            <person name="Shapiro H."/>
            <person name="Aerts A."/>
            <person name="Otillar R.P."/>
            <person name="Terry A.Y."/>
            <person name="Boore J.L."/>
            <person name="Grigoriev I.V."/>
            <person name="Lindberg D.R."/>
            <person name="Seaver E.C."/>
            <person name="Weisblat D.A."/>
            <person name="Putnam N.H."/>
            <person name="Rokhsar D.S."/>
        </authorList>
    </citation>
    <scope>NUCLEOTIDE SEQUENCE</scope>
</reference>
<dbReference type="EMBL" id="AMQM01009269">
    <property type="status" value="NOT_ANNOTATED_CDS"/>
    <property type="molecule type" value="Genomic_DNA"/>
</dbReference>
<dbReference type="SMART" id="SM00181">
    <property type="entry name" value="EGF"/>
    <property type="match status" value="1"/>
</dbReference>
<dbReference type="PROSITE" id="PS01186">
    <property type="entry name" value="EGF_2"/>
    <property type="match status" value="1"/>
</dbReference>
<evidence type="ECO:0000313" key="9">
    <source>
        <dbReference type="Proteomes" id="UP000015101"/>
    </source>
</evidence>
<accession>T1G8F4</accession>
<dbReference type="PROSITE" id="PS01187">
    <property type="entry name" value="EGF_CA"/>
    <property type="match status" value="1"/>
</dbReference>
<dbReference type="PROSITE" id="PS50026">
    <property type="entry name" value="EGF_3"/>
    <property type="match status" value="1"/>
</dbReference>
<dbReference type="InParanoid" id="T1G8F4"/>
<dbReference type="FunFam" id="2.10.25.10:FF:000038">
    <property type="entry name" value="Fibrillin 2"/>
    <property type="match status" value="1"/>
</dbReference>
<feature type="domain" description="EGF-like" evidence="6">
    <location>
        <begin position="2"/>
        <end position="44"/>
    </location>
</feature>
<evidence type="ECO:0000256" key="4">
    <source>
        <dbReference type="ARBA" id="ARBA00023157"/>
    </source>
</evidence>
<dbReference type="InterPro" id="IPR001881">
    <property type="entry name" value="EGF-like_Ca-bd_dom"/>
</dbReference>
<dbReference type="InterPro" id="IPR000742">
    <property type="entry name" value="EGF"/>
</dbReference>
<dbReference type="EnsemblMetazoa" id="HelroT92382">
    <property type="protein sequence ID" value="HelroP92382"/>
    <property type="gene ID" value="HelroG92382"/>
</dbReference>
<dbReference type="SMART" id="SM00179">
    <property type="entry name" value="EGF_CA"/>
    <property type="match status" value="1"/>
</dbReference>
<reference evidence="8" key="3">
    <citation type="submission" date="2015-06" db="UniProtKB">
        <authorList>
            <consortium name="EnsemblMetazoa"/>
        </authorList>
    </citation>
    <scope>IDENTIFICATION</scope>
</reference>
<keyword evidence="3" id="KW-0677">Repeat</keyword>
<gene>
    <name evidence="8" type="primary">20217351</name>
    <name evidence="7" type="ORF">HELRODRAFT_92382</name>
</gene>
<protein>
    <recommendedName>
        <fullName evidence="6">EGF-like domain-containing protein</fullName>
    </recommendedName>
</protein>
<dbReference type="GeneID" id="20217351"/>
<keyword evidence="9" id="KW-1185">Reference proteome</keyword>
<dbReference type="CTD" id="20217351"/>
<evidence type="ECO:0000256" key="3">
    <source>
        <dbReference type="ARBA" id="ARBA00022737"/>
    </source>
</evidence>
<dbReference type="HOGENOM" id="CLU_2929354_0_0_1"/>
<dbReference type="OrthoDB" id="6263771at2759"/>
<evidence type="ECO:0000259" key="6">
    <source>
        <dbReference type="PROSITE" id="PS50026"/>
    </source>
</evidence>
<dbReference type="EMBL" id="KB096201">
    <property type="protein sequence ID" value="ESO07451.1"/>
    <property type="molecule type" value="Genomic_DNA"/>
</dbReference>
<evidence type="ECO:0000256" key="5">
    <source>
        <dbReference type="PROSITE-ProRule" id="PRU00076"/>
    </source>
</evidence>
<dbReference type="Proteomes" id="UP000015101">
    <property type="component" value="Unassembled WGS sequence"/>
</dbReference>
<dbReference type="GO" id="GO:0005509">
    <property type="term" value="F:calcium ion binding"/>
    <property type="evidence" value="ECO:0007669"/>
    <property type="project" value="InterPro"/>
</dbReference>
<organism evidence="8 9">
    <name type="scientific">Helobdella robusta</name>
    <name type="common">Californian leech</name>
    <dbReference type="NCBI Taxonomy" id="6412"/>
    <lineage>
        <taxon>Eukaryota</taxon>
        <taxon>Metazoa</taxon>
        <taxon>Spiralia</taxon>
        <taxon>Lophotrochozoa</taxon>
        <taxon>Annelida</taxon>
        <taxon>Clitellata</taxon>
        <taxon>Hirudinea</taxon>
        <taxon>Rhynchobdellida</taxon>
        <taxon>Glossiphoniidae</taxon>
        <taxon>Helobdella</taxon>
    </lineage>
</organism>
<evidence type="ECO:0000256" key="1">
    <source>
        <dbReference type="ARBA" id="ARBA00022536"/>
    </source>
</evidence>
<evidence type="ECO:0000313" key="8">
    <source>
        <dbReference type="EnsemblMetazoa" id="HelroP92382"/>
    </source>
</evidence>
<dbReference type="RefSeq" id="XP_009014447.1">
    <property type="nucleotide sequence ID" value="XM_009016199.1"/>
</dbReference>
<proteinExistence type="predicted"/>
<name>T1G8F4_HELRO</name>
<evidence type="ECO:0000256" key="2">
    <source>
        <dbReference type="ARBA" id="ARBA00022729"/>
    </source>
</evidence>
<dbReference type="PROSITE" id="PS00010">
    <property type="entry name" value="ASX_HYDROXYL"/>
    <property type="match status" value="1"/>
</dbReference>
<dbReference type="InterPro" id="IPR000152">
    <property type="entry name" value="EGF-type_Asp/Asn_hydroxyl_site"/>
</dbReference>
<keyword evidence="2" id="KW-0732">Signal</keyword>
<dbReference type="SUPFAM" id="SSF57196">
    <property type="entry name" value="EGF/Laminin"/>
    <property type="match status" value="1"/>
</dbReference>
<dbReference type="AlphaFoldDB" id="T1G8F4"/>
<keyword evidence="1 5" id="KW-0245">EGF-like domain</keyword>
<dbReference type="InterPro" id="IPR049883">
    <property type="entry name" value="NOTCH1_EGF-like"/>
</dbReference>
<keyword evidence="4" id="KW-1015">Disulfide bond</keyword>
<dbReference type="InterPro" id="IPR018097">
    <property type="entry name" value="EGF_Ca-bd_CS"/>
</dbReference>